<name>A0AAD1Y8C3_EUPCR</name>
<sequence length="55" mass="6434">MNCIRSSKICKKYICFYLCIRLVRFFSDYKGFSESLSVYDTKIQDQTVGYSGSQI</sequence>
<dbReference type="Proteomes" id="UP001295684">
    <property type="component" value="Unassembled WGS sequence"/>
</dbReference>
<protein>
    <submittedName>
        <fullName evidence="1">Uncharacterized protein</fullName>
    </submittedName>
</protein>
<gene>
    <name evidence="1" type="ORF">ECRASSUSDP1_LOCUS27469</name>
</gene>
<dbReference type="AlphaFoldDB" id="A0AAD1Y8C3"/>
<reference evidence="1" key="1">
    <citation type="submission" date="2023-07" db="EMBL/GenBank/DDBJ databases">
        <authorList>
            <consortium name="AG Swart"/>
            <person name="Singh M."/>
            <person name="Singh A."/>
            <person name="Seah K."/>
            <person name="Emmerich C."/>
        </authorList>
    </citation>
    <scope>NUCLEOTIDE SEQUENCE</scope>
    <source>
        <strain evidence="1">DP1</strain>
    </source>
</reference>
<evidence type="ECO:0000313" key="1">
    <source>
        <dbReference type="EMBL" id="CAI2385876.1"/>
    </source>
</evidence>
<evidence type="ECO:0000313" key="2">
    <source>
        <dbReference type="Proteomes" id="UP001295684"/>
    </source>
</evidence>
<comment type="caution">
    <text evidence="1">The sequence shown here is derived from an EMBL/GenBank/DDBJ whole genome shotgun (WGS) entry which is preliminary data.</text>
</comment>
<dbReference type="EMBL" id="CAMPGE010028344">
    <property type="protein sequence ID" value="CAI2385876.1"/>
    <property type="molecule type" value="Genomic_DNA"/>
</dbReference>
<keyword evidence="2" id="KW-1185">Reference proteome</keyword>
<proteinExistence type="predicted"/>
<accession>A0AAD1Y8C3</accession>
<organism evidence="1 2">
    <name type="scientific">Euplotes crassus</name>
    <dbReference type="NCBI Taxonomy" id="5936"/>
    <lineage>
        <taxon>Eukaryota</taxon>
        <taxon>Sar</taxon>
        <taxon>Alveolata</taxon>
        <taxon>Ciliophora</taxon>
        <taxon>Intramacronucleata</taxon>
        <taxon>Spirotrichea</taxon>
        <taxon>Hypotrichia</taxon>
        <taxon>Euplotida</taxon>
        <taxon>Euplotidae</taxon>
        <taxon>Moneuplotes</taxon>
    </lineage>
</organism>